<dbReference type="EMBL" id="CP120682">
    <property type="protein sequence ID" value="WKN34933.1"/>
    <property type="molecule type" value="Genomic_DNA"/>
</dbReference>
<protein>
    <submittedName>
        <fullName evidence="1">Uncharacterized protein</fullName>
    </submittedName>
</protein>
<proteinExistence type="predicted"/>
<organism evidence="1">
    <name type="scientific">Roseihalotalea indica</name>
    <dbReference type="NCBI Taxonomy" id="2867963"/>
    <lineage>
        <taxon>Bacteria</taxon>
        <taxon>Pseudomonadati</taxon>
        <taxon>Bacteroidota</taxon>
        <taxon>Cytophagia</taxon>
        <taxon>Cytophagales</taxon>
        <taxon>Catalimonadaceae</taxon>
        <taxon>Roseihalotalea</taxon>
    </lineage>
</organism>
<sequence length="110" mass="12457">MTQLFSTENSTTYQSDQERCFYVHFQGRQIALSACALIAFKTKVDAIDLVDLLTRDSDYTDTAIVSTCNRDAFFVLSIREIIELKELLSGTLVMLELNSILHRQLKCGIS</sequence>
<reference evidence="1" key="2">
    <citation type="journal article" date="2024" name="Antonie Van Leeuwenhoek">
        <title>Roseihalotalea indica gen. nov., sp. nov., a halophilic Bacteroidetes from mesopelagic Southwest Indian Ocean with higher carbohydrate metabolic potential.</title>
        <authorList>
            <person name="Chen B."/>
            <person name="Zhang M."/>
            <person name="Lin D."/>
            <person name="Ye J."/>
            <person name="Tang K."/>
        </authorList>
    </citation>
    <scope>NUCLEOTIDE SEQUENCE</scope>
    <source>
        <strain evidence="1">TK19036</strain>
    </source>
</reference>
<evidence type="ECO:0000313" key="1">
    <source>
        <dbReference type="EMBL" id="WKN34933.1"/>
    </source>
</evidence>
<gene>
    <name evidence="1" type="ORF">K4G66_21390</name>
</gene>
<dbReference type="AlphaFoldDB" id="A0AA49GJ26"/>
<name>A0AA49GJ26_9BACT</name>
<reference evidence="1" key="1">
    <citation type="journal article" date="2023" name="Comput. Struct. Biotechnol. J.">
        <title>Discovery of a novel marine Bacteroidetes with a rich repertoire of carbohydrate-active enzymes.</title>
        <authorList>
            <person name="Chen B."/>
            <person name="Liu G."/>
            <person name="Chen Q."/>
            <person name="Wang H."/>
            <person name="Liu L."/>
            <person name="Tang K."/>
        </authorList>
    </citation>
    <scope>NUCLEOTIDE SEQUENCE</scope>
    <source>
        <strain evidence="1">TK19036</strain>
    </source>
</reference>
<accession>A0AA49GJ26</accession>